<name>A0A4P6XSY2_9ASCO</name>
<dbReference type="Proteomes" id="UP000292447">
    <property type="component" value="Chromosome VI"/>
</dbReference>
<proteinExistence type="predicted"/>
<evidence type="ECO:0000313" key="2">
    <source>
        <dbReference type="Proteomes" id="UP000292447"/>
    </source>
</evidence>
<reference evidence="2" key="1">
    <citation type="submission" date="2019-03" db="EMBL/GenBank/DDBJ databases">
        <title>Snf2 controls pulcherriminic acid biosynthesis and connects pigmentation and antifungal activity of the yeast Metschnikowia pulcherrima.</title>
        <authorList>
            <person name="Gore-Lloyd D."/>
            <person name="Sumann I."/>
            <person name="Brachmann A.O."/>
            <person name="Schneeberger K."/>
            <person name="Ortiz-Merino R.A."/>
            <person name="Moreno-Beltran M."/>
            <person name="Schlaefli M."/>
            <person name="Kirner P."/>
            <person name="Santos Kron A."/>
            <person name="Wolfe K.H."/>
            <person name="Piel J."/>
            <person name="Ahrens C.H."/>
            <person name="Henk D."/>
            <person name="Freimoser F.M."/>
        </authorList>
    </citation>
    <scope>NUCLEOTIDE SEQUENCE [LARGE SCALE GENOMIC DNA]</scope>
    <source>
        <strain evidence="2">APC 1.2</strain>
    </source>
</reference>
<sequence>MSRQTLARIPKEVQHIFKVYETAAQLYRPYDDKLVSQFVDKTGLYYDMFNRHKLMGGNGDEPIFNSRDFPPVTRDIVLRIFELPLDLEPRLAPSRNSTNVEDPIFSERNRTAKHFSDYQARIVSLFASYFQPLSTVASLPDQKSLKWYLKLLANTPVIFFLSQRQRLMAEPSLRGINQPLQSLQRNLDLICEKYVDDTEIDKRIRNYHLTDLISTDIFTLAVENEYKNSEKYKLENDGNDTGLPKDGLCARFRDWRRLMLFGPDVLPISQRTLKKTNVMTKYPISEIEDALLELDDTQKLPKLFPYDVQYNDLFMLTIEEPVMGENHKDLLDLLANLKGFEIVAVRISQTEKLQLELTSASQSSMDPVPRPTYEQLLKWAEKQHSNGTAGHVPQLLERIGEWGLVEVEENQANSAFYVCK</sequence>
<gene>
    <name evidence="1" type="ORF">METSCH_F02720</name>
</gene>
<protein>
    <submittedName>
        <fullName evidence="1">Uncharacterized protein</fullName>
    </submittedName>
</protein>
<evidence type="ECO:0000313" key="1">
    <source>
        <dbReference type="EMBL" id="QBM90687.1"/>
    </source>
</evidence>
<organism evidence="1 2">
    <name type="scientific">Metschnikowia aff. pulcherrima</name>
    <dbReference type="NCBI Taxonomy" id="2163413"/>
    <lineage>
        <taxon>Eukaryota</taxon>
        <taxon>Fungi</taxon>
        <taxon>Dikarya</taxon>
        <taxon>Ascomycota</taxon>
        <taxon>Saccharomycotina</taxon>
        <taxon>Pichiomycetes</taxon>
        <taxon>Metschnikowiaceae</taxon>
        <taxon>Metschnikowia</taxon>
    </lineage>
</organism>
<dbReference type="EMBL" id="CP034461">
    <property type="protein sequence ID" value="QBM90687.1"/>
    <property type="molecule type" value="Genomic_DNA"/>
</dbReference>
<accession>A0A4P6XSY2</accession>
<dbReference type="AlphaFoldDB" id="A0A4P6XSY2"/>
<keyword evidence="2" id="KW-1185">Reference proteome</keyword>